<sequence>MTFVGVDDAIKLQWIRSAVSGWSGEAEMGSVRPKNVLLLLGMMYFCSVETSRDGGCEACALHRHHLFPGVYQCMGCCFSRAFPTPPATLRTMVRPKPITSQASCCVASSYEEVRVELTVKNHTSCHCGTCKYHKISSG</sequence>
<evidence type="ECO:0000256" key="1">
    <source>
        <dbReference type="ARBA" id="ARBA00004613"/>
    </source>
</evidence>
<dbReference type="STRING" id="409849.ENSPMGP00000001122"/>
<dbReference type="PROSITE" id="PS00779">
    <property type="entry name" value="GLYCO_HORMONE_ALPHA_1"/>
    <property type="match status" value="1"/>
</dbReference>
<evidence type="ECO:0000256" key="6">
    <source>
        <dbReference type="ARBA" id="ARBA00023180"/>
    </source>
</evidence>
<dbReference type="SUPFAM" id="SSF57501">
    <property type="entry name" value="Cystine-knot cytokines"/>
    <property type="match status" value="1"/>
</dbReference>
<evidence type="ECO:0000256" key="2">
    <source>
        <dbReference type="ARBA" id="ARBA00009128"/>
    </source>
</evidence>
<evidence type="ECO:0000313" key="8">
    <source>
        <dbReference type="Ensembl" id="ENSPMGP00000001122.1"/>
    </source>
</evidence>
<evidence type="ECO:0000256" key="5">
    <source>
        <dbReference type="ARBA" id="ARBA00023157"/>
    </source>
</evidence>
<keyword evidence="4 7" id="KW-0372">Hormone</keyword>
<organism evidence="8 9">
    <name type="scientific">Periophthalmus magnuspinnatus</name>
    <dbReference type="NCBI Taxonomy" id="409849"/>
    <lineage>
        <taxon>Eukaryota</taxon>
        <taxon>Metazoa</taxon>
        <taxon>Chordata</taxon>
        <taxon>Craniata</taxon>
        <taxon>Vertebrata</taxon>
        <taxon>Euteleostomi</taxon>
        <taxon>Actinopterygii</taxon>
        <taxon>Neopterygii</taxon>
        <taxon>Teleostei</taxon>
        <taxon>Neoteleostei</taxon>
        <taxon>Acanthomorphata</taxon>
        <taxon>Gobiaria</taxon>
        <taxon>Gobiiformes</taxon>
        <taxon>Gobioidei</taxon>
        <taxon>Gobiidae</taxon>
        <taxon>Oxudercinae</taxon>
        <taxon>Periophthalmus</taxon>
    </lineage>
</organism>
<dbReference type="InterPro" id="IPR029034">
    <property type="entry name" value="Cystine-knot_cytokine"/>
</dbReference>
<dbReference type="Gene3D" id="2.10.90.10">
    <property type="entry name" value="Cystine-knot cytokines"/>
    <property type="match status" value="1"/>
</dbReference>
<dbReference type="GO" id="GO:0006590">
    <property type="term" value="P:thyroid hormone generation"/>
    <property type="evidence" value="ECO:0007669"/>
    <property type="project" value="TreeGrafter"/>
</dbReference>
<evidence type="ECO:0000313" key="9">
    <source>
        <dbReference type="Proteomes" id="UP000261520"/>
    </source>
</evidence>
<dbReference type="PROSITE" id="PS50277">
    <property type="entry name" value="GLYCO_HORMONE_ALPHA_3"/>
    <property type="match status" value="1"/>
</dbReference>
<dbReference type="Ensembl" id="ENSPMGT00000001187.1">
    <property type="protein sequence ID" value="ENSPMGP00000001122.1"/>
    <property type="gene ID" value="ENSPMGG00000000321.1"/>
</dbReference>
<dbReference type="Proteomes" id="UP000261520">
    <property type="component" value="Unplaced"/>
</dbReference>
<evidence type="ECO:0000256" key="3">
    <source>
        <dbReference type="ARBA" id="ARBA00022525"/>
    </source>
</evidence>
<evidence type="ECO:0000256" key="7">
    <source>
        <dbReference type="RuleBase" id="RU362129"/>
    </source>
</evidence>
<comment type="subunit">
    <text evidence="7">Heterodimer of an alpha and a beta chain.</text>
</comment>
<keyword evidence="9" id="KW-1185">Reference proteome</keyword>
<dbReference type="AlphaFoldDB" id="A0A3B3Z949"/>
<dbReference type="Pfam" id="PF00236">
    <property type="entry name" value="Hormone_6"/>
    <property type="match status" value="1"/>
</dbReference>
<keyword evidence="3 7" id="KW-0964">Secreted</keyword>
<dbReference type="PANTHER" id="PTHR11509:SF0">
    <property type="entry name" value="GLYCOPROTEIN HORMONES ALPHA CHAIN"/>
    <property type="match status" value="1"/>
</dbReference>
<keyword evidence="5" id="KW-1015">Disulfide bond</keyword>
<comment type="similarity">
    <text evidence="2 7">Belongs to the glycoprotein hormones subunit alpha family.</text>
</comment>
<dbReference type="GO" id="GO:0005615">
    <property type="term" value="C:extracellular space"/>
    <property type="evidence" value="ECO:0007669"/>
    <property type="project" value="TreeGrafter"/>
</dbReference>
<reference evidence="8" key="1">
    <citation type="submission" date="2025-08" db="UniProtKB">
        <authorList>
            <consortium name="Ensembl"/>
        </authorList>
    </citation>
    <scope>IDENTIFICATION</scope>
</reference>
<reference evidence="8" key="2">
    <citation type="submission" date="2025-09" db="UniProtKB">
        <authorList>
            <consortium name="Ensembl"/>
        </authorList>
    </citation>
    <scope>IDENTIFICATION</scope>
</reference>
<dbReference type="PANTHER" id="PTHR11509">
    <property type="entry name" value="GLYCOPROTEIN HORMONE ALPHA CHAIN"/>
    <property type="match status" value="1"/>
</dbReference>
<dbReference type="PROSITE" id="PS00780">
    <property type="entry name" value="GLYCO_HORMONE_ALPHA_2"/>
    <property type="match status" value="1"/>
</dbReference>
<dbReference type="PRINTS" id="PR00274">
    <property type="entry name" value="GLYCOHORMONE"/>
</dbReference>
<protein>
    <recommendedName>
        <fullName evidence="7">Glycoprotein hormones alpha chain</fullName>
    </recommendedName>
</protein>
<keyword evidence="6 7" id="KW-0325">Glycoprotein</keyword>
<dbReference type="SMART" id="SM00067">
    <property type="entry name" value="GHA"/>
    <property type="match status" value="1"/>
</dbReference>
<proteinExistence type="inferred from homology"/>
<name>A0A3B3Z949_9GOBI</name>
<comment type="subcellular location">
    <subcellularLocation>
        <location evidence="1 7">Secreted</location>
    </subcellularLocation>
</comment>
<dbReference type="GO" id="GO:0010893">
    <property type="term" value="P:positive regulation of steroid biosynthetic process"/>
    <property type="evidence" value="ECO:0007669"/>
    <property type="project" value="TreeGrafter"/>
</dbReference>
<dbReference type="GO" id="GO:0016913">
    <property type="term" value="F:follicle-stimulating hormone activity"/>
    <property type="evidence" value="ECO:0007669"/>
    <property type="project" value="TreeGrafter"/>
</dbReference>
<dbReference type="GO" id="GO:0016914">
    <property type="term" value="C:follicle-stimulating hormone complex"/>
    <property type="evidence" value="ECO:0007669"/>
    <property type="project" value="TreeGrafter"/>
</dbReference>
<evidence type="ECO:0000256" key="4">
    <source>
        <dbReference type="ARBA" id="ARBA00022702"/>
    </source>
</evidence>
<dbReference type="InterPro" id="IPR000476">
    <property type="entry name" value="Glyco_hormone"/>
</dbReference>
<accession>A0A3B3Z949</accession>